<keyword evidence="3" id="KW-1185">Reference proteome</keyword>
<name>A0ABT8ZPC4_9SPHN</name>
<dbReference type="InterPro" id="IPR002347">
    <property type="entry name" value="SDR_fam"/>
</dbReference>
<dbReference type="Proteomes" id="UP001176471">
    <property type="component" value="Unassembled WGS sequence"/>
</dbReference>
<dbReference type="Pfam" id="PF13561">
    <property type="entry name" value="adh_short_C2"/>
    <property type="match status" value="1"/>
</dbReference>
<comment type="similarity">
    <text evidence="1">Belongs to the short-chain dehydrogenases/reductases (SDR) family.</text>
</comment>
<organism evidence="2 3">
    <name type="scientific">Sphingobium cyanobacteriorum</name>
    <dbReference type="NCBI Taxonomy" id="3063954"/>
    <lineage>
        <taxon>Bacteria</taxon>
        <taxon>Pseudomonadati</taxon>
        <taxon>Pseudomonadota</taxon>
        <taxon>Alphaproteobacteria</taxon>
        <taxon>Sphingomonadales</taxon>
        <taxon>Sphingomonadaceae</taxon>
        <taxon>Sphingobium</taxon>
    </lineage>
</organism>
<dbReference type="InterPro" id="IPR036291">
    <property type="entry name" value="NAD(P)-bd_dom_sf"/>
</dbReference>
<dbReference type="SUPFAM" id="SSF51735">
    <property type="entry name" value="NAD(P)-binding Rossmann-fold domains"/>
    <property type="match status" value="1"/>
</dbReference>
<evidence type="ECO:0000313" key="3">
    <source>
        <dbReference type="Proteomes" id="UP001176471"/>
    </source>
</evidence>
<protein>
    <submittedName>
        <fullName evidence="2">SDR family oxidoreductase</fullName>
    </submittedName>
</protein>
<proteinExistence type="inferred from homology"/>
<evidence type="ECO:0000313" key="2">
    <source>
        <dbReference type="EMBL" id="MDO7836341.1"/>
    </source>
</evidence>
<accession>A0ABT8ZPC4</accession>
<evidence type="ECO:0000256" key="1">
    <source>
        <dbReference type="ARBA" id="ARBA00006484"/>
    </source>
</evidence>
<gene>
    <name evidence="2" type="ORF">Q4610_14925</name>
</gene>
<dbReference type="PRINTS" id="PR00080">
    <property type="entry name" value="SDRFAMILY"/>
</dbReference>
<reference evidence="2" key="1">
    <citation type="submission" date="2023-07" db="EMBL/GenBank/DDBJ databases">
        <title>Bacterial whole genome sequence for Sphingobium sp. HBC34.</title>
        <authorList>
            <person name="Le V."/>
            <person name="Ko S.-R."/>
            <person name="Ahn C.-Y."/>
            <person name="Oh H.-M."/>
        </authorList>
    </citation>
    <scope>NUCLEOTIDE SEQUENCE</scope>
    <source>
        <strain evidence="2">HBC34</strain>
    </source>
</reference>
<dbReference type="Gene3D" id="3.40.50.720">
    <property type="entry name" value="NAD(P)-binding Rossmann-like Domain"/>
    <property type="match status" value="1"/>
</dbReference>
<sequence>MDLQLKDTRALVTGSSSGIGEGIAKLLAAEGATVVIHGRDRQRLDAVASAIAAAGGKAFGVTGDLATAEGCQQVAEAVAAQLGGVDILVNNAGGKASGHRQDGVERPANGPWLETPWDDWAWTYEQNVGAAVRLIQSFAPGMIARKWGRIINISSASAVQPEPGLADYQPAKAAMNNMTAGLAKSFAGTGVTVNTVSPGTILTPAVTKAFTEWAGLLGWDSSDFSEIERRFTSELIPQPIKHFGRPEDIARMVALLASPLSTYMTGANYRVDGGQCRSVN</sequence>
<dbReference type="EMBL" id="JAUQOM010000008">
    <property type="protein sequence ID" value="MDO7836341.1"/>
    <property type="molecule type" value="Genomic_DNA"/>
</dbReference>
<dbReference type="PRINTS" id="PR00081">
    <property type="entry name" value="GDHRDH"/>
</dbReference>
<comment type="caution">
    <text evidence="2">The sequence shown here is derived from an EMBL/GenBank/DDBJ whole genome shotgun (WGS) entry which is preliminary data.</text>
</comment>
<dbReference type="RefSeq" id="WP_304536764.1">
    <property type="nucleotide sequence ID" value="NZ_JAUQOM010000008.1"/>
</dbReference>
<dbReference type="InterPro" id="IPR050259">
    <property type="entry name" value="SDR"/>
</dbReference>
<dbReference type="PANTHER" id="PTHR42879">
    <property type="entry name" value="3-OXOACYL-(ACYL-CARRIER-PROTEIN) REDUCTASE"/>
    <property type="match status" value="1"/>
</dbReference>